<proteinExistence type="inferred from homology"/>
<keyword evidence="2" id="KW-0808">Transferase</keyword>
<feature type="domain" description="Carbohydrate kinase FGGY C-terminal" evidence="4">
    <location>
        <begin position="249"/>
        <end position="420"/>
    </location>
</feature>
<gene>
    <name evidence="5" type="ORF">DFR50_11111</name>
</gene>
<protein>
    <submittedName>
        <fullName evidence="5">Sugar (Pentulose or hexulose) kinase</fullName>
    </submittedName>
</protein>
<evidence type="ECO:0000313" key="6">
    <source>
        <dbReference type="Proteomes" id="UP000253529"/>
    </source>
</evidence>
<dbReference type="Proteomes" id="UP000253529">
    <property type="component" value="Unassembled WGS sequence"/>
</dbReference>
<dbReference type="PANTHER" id="PTHR43095:SF5">
    <property type="entry name" value="XYLULOSE KINASE"/>
    <property type="match status" value="1"/>
</dbReference>
<comment type="caution">
    <text evidence="5">The sequence shown here is derived from an EMBL/GenBank/DDBJ whole genome shotgun (WGS) entry which is preliminary data.</text>
</comment>
<evidence type="ECO:0000259" key="4">
    <source>
        <dbReference type="Pfam" id="PF21546"/>
    </source>
</evidence>
<sequence>MGHGVAVFDVGKTNVKLIVFDREGNVLAERSQPNGSLPPDARWPYLRLDTERAWAFLLAALKDIGRAVPIAALSISAHGAAGALVTEDGLAAPPVDYEFDGFDGIDADYDAIRPSFEECLSPRLPRGLNLGRQIFFVERACPRAFASARAFLAYPQYWSWRLSGVMATEATALGAHTDLWRPNEGRLSSLVERAGWSGLFPPPRKAWETLGPLTAEVAAATGLPAGVRVICGAHDSNASLVPHLAARTDPFTVVSTGTWVIIMAVGGTGKLDPRADMLANVDVLGRPAPTARLMGGREFAAIAGERPAEAREPDVAAIVAAGILAMPSFSDQGGPFAGRKGWIEGAEPATPAARAALATLYCALMTAHALERLDAPGDIIVEGGFNRTPAFSGLLAALTPGRTVLVAPASGAAEGAAMLALWGEPHAPPKCARATPWDVPGLAGYAERWRRGLSRSAPA</sequence>
<comment type="similarity">
    <text evidence="1">Belongs to the FGGY kinase family.</text>
</comment>
<name>A0A366FJ55_9HYPH</name>
<dbReference type="InterPro" id="IPR049382">
    <property type="entry name" value="FGGY_C_2"/>
</dbReference>
<dbReference type="AlphaFoldDB" id="A0A366FJ55"/>
<dbReference type="EMBL" id="QNRK01000011">
    <property type="protein sequence ID" value="RBP13749.1"/>
    <property type="molecule type" value="Genomic_DNA"/>
</dbReference>
<evidence type="ECO:0000256" key="2">
    <source>
        <dbReference type="ARBA" id="ARBA00022679"/>
    </source>
</evidence>
<keyword evidence="3 5" id="KW-0418">Kinase</keyword>
<dbReference type="InterPro" id="IPR050406">
    <property type="entry name" value="FGGY_Carb_Kinase"/>
</dbReference>
<dbReference type="Pfam" id="PF21546">
    <property type="entry name" value="FGGY_C_2"/>
    <property type="match status" value="1"/>
</dbReference>
<keyword evidence="6" id="KW-1185">Reference proteome</keyword>
<dbReference type="RefSeq" id="WP_113889313.1">
    <property type="nucleotide sequence ID" value="NZ_QNRK01000011.1"/>
</dbReference>
<accession>A0A366FJ55</accession>
<dbReference type="InterPro" id="IPR043129">
    <property type="entry name" value="ATPase_NBD"/>
</dbReference>
<dbReference type="CDD" id="cd07772">
    <property type="entry name" value="ASKHA_NBD_FGGY_NaCK-like"/>
    <property type="match status" value="1"/>
</dbReference>
<dbReference type="Gene3D" id="3.30.420.40">
    <property type="match status" value="3"/>
</dbReference>
<dbReference type="OrthoDB" id="9786272at2"/>
<reference evidence="5 6" key="1">
    <citation type="submission" date="2018-06" db="EMBL/GenBank/DDBJ databases">
        <title>Genomic Encyclopedia of Type Strains, Phase IV (KMG-IV): sequencing the most valuable type-strain genomes for metagenomic binning, comparative biology and taxonomic classification.</title>
        <authorList>
            <person name="Goeker M."/>
        </authorList>
    </citation>
    <scope>NUCLEOTIDE SEQUENCE [LARGE SCALE GENOMIC DNA]</scope>
    <source>
        <strain evidence="5 6">DSM 24875</strain>
    </source>
</reference>
<evidence type="ECO:0000256" key="1">
    <source>
        <dbReference type="ARBA" id="ARBA00009156"/>
    </source>
</evidence>
<evidence type="ECO:0000256" key="3">
    <source>
        <dbReference type="ARBA" id="ARBA00022777"/>
    </source>
</evidence>
<dbReference type="GO" id="GO:0016301">
    <property type="term" value="F:kinase activity"/>
    <property type="evidence" value="ECO:0007669"/>
    <property type="project" value="UniProtKB-KW"/>
</dbReference>
<dbReference type="SUPFAM" id="SSF53067">
    <property type="entry name" value="Actin-like ATPase domain"/>
    <property type="match status" value="2"/>
</dbReference>
<organism evidence="5 6">
    <name type="scientific">Roseiarcus fermentans</name>
    <dbReference type="NCBI Taxonomy" id="1473586"/>
    <lineage>
        <taxon>Bacteria</taxon>
        <taxon>Pseudomonadati</taxon>
        <taxon>Pseudomonadota</taxon>
        <taxon>Alphaproteobacteria</taxon>
        <taxon>Hyphomicrobiales</taxon>
        <taxon>Roseiarcaceae</taxon>
        <taxon>Roseiarcus</taxon>
    </lineage>
</organism>
<evidence type="ECO:0000313" key="5">
    <source>
        <dbReference type="EMBL" id="RBP13749.1"/>
    </source>
</evidence>
<dbReference type="PANTHER" id="PTHR43095">
    <property type="entry name" value="SUGAR KINASE"/>
    <property type="match status" value="1"/>
</dbReference>